<dbReference type="Gene3D" id="3.40.630.30">
    <property type="match status" value="2"/>
</dbReference>
<dbReference type="EMBL" id="JAJVCN010000001">
    <property type="protein sequence ID" value="MCE7001698.1"/>
    <property type="molecule type" value="Genomic_DNA"/>
</dbReference>
<reference evidence="4 5" key="1">
    <citation type="submission" date="2021-12" db="EMBL/GenBank/DDBJ databases">
        <title>Genome sequence of Kibdelosporangium philippinense ATCC 49844.</title>
        <authorList>
            <person name="Fedorov E.A."/>
            <person name="Omeragic M."/>
            <person name="Shalygina K.F."/>
            <person name="Maclea K.S."/>
        </authorList>
    </citation>
    <scope>NUCLEOTIDE SEQUENCE [LARGE SCALE GENOMIC DNA]</scope>
    <source>
        <strain evidence="4 5">ATCC 49844</strain>
    </source>
</reference>
<proteinExistence type="predicted"/>
<gene>
    <name evidence="4" type="ORF">LWC34_02405</name>
</gene>
<evidence type="ECO:0000259" key="3">
    <source>
        <dbReference type="PROSITE" id="PS51186"/>
    </source>
</evidence>
<protein>
    <submittedName>
        <fullName evidence="4">GNAT family N-acetyltransferase</fullName>
    </submittedName>
</protein>
<dbReference type="Proteomes" id="UP001521150">
    <property type="component" value="Unassembled WGS sequence"/>
</dbReference>
<dbReference type="SUPFAM" id="SSF55729">
    <property type="entry name" value="Acyl-CoA N-acyltransferases (Nat)"/>
    <property type="match status" value="2"/>
</dbReference>
<dbReference type="Pfam" id="PF13508">
    <property type="entry name" value="Acetyltransf_7"/>
    <property type="match status" value="1"/>
</dbReference>
<dbReference type="RefSeq" id="WP_233722756.1">
    <property type="nucleotide sequence ID" value="NZ_JAJVCN010000001.1"/>
</dbReference>
<accession>A0ABS8Z552</accession>
<dbReference type="InterPro" id="IPR016181">
    <property type="entry name" value="Acyl_CoA_acyltransferase"/>
</dbReference>
<name>A0ABS8Z552_9PSEU</name>
<feature type="domain" description="N-acetyltransferase" evidence="3">
    <location>
        <begin position="6"/>
        <end position="150"/>
    </location>
</feature>
<organism evidence="4 5">
    <name type="scientific">Kibdelosporangium philippinense</name>
    <dbReference type="NCBI Taxonomy" id="211113"/>
    <lineage>
        <taxon>Bacteria</taxon>
        <taxon>Bacillati</taxon>
        <taxon>Actinomycetota</taxon>
        <taxon>Actinomycetes</taxon>
        <taxon>Pseudonocardiales</taxon>
        <taxon>Pseudonocardiaceae</taxon>
        <taxon>Kibdelosporangium</taxon>
    </lineage>
</organism>
<evidence type="ECO:0000313" key="5">
    <source>
        <dbReference type="Proteomes" id="UP001521150"/>
    </source>
</evidence>
<sequence>MRITSVSVAEATPLLRDYYFDIVGRYYGRPMTSAEVDEIMLDEPSDDLLMLVATVDGEQVGCVALRLSVKPFAELKRVYVAPAARGRGVALALLAQAELVARQHDAVTMRLDVREDLVEARSLYAKCGYVEVEPFNDDDYVAYWLAKDLLHVVAVEPDDVRLKTLIAELDRDLWGRYSDEAIGPMPITPDVRFMIACRGQEPVGCVAVQPKGDDFELKRMFVMPTARGTGVAQLLIEAAHSTVLEAGGRRVILETGIRQPEAIRLYEKSGYTRIPNFPPYDQDPLSVCYARELSAT</sequence>
<dbReference type="InterPro" id="IPR050832">
    <property type="entry name" value="Bact_Acetyltransf"/>
</dbReference>
<feature type="domain" description="N-acetyltransferase" evidence="3">
    <location>
        <begin position="153"/>
        <end position="294"/>
    </location>
</feature>
<dbReference type="CDD" id="cd04301">
    <property type="entry name" value="NAT_SF"/>
    <property type="match status" value="2"/>
</dbReference>
<evidence type="ECO:0000256" key="1">
    <source>
        <dbReference type="ARBA" id="ARBA00022679"/>
    </source>
</evidence>
<keyword evidence="2" id="KW-0012">Acyltransferase</keyword>
<dbReference type="InterPro" id="IPR000182">
    <property type="entry name" value="GNAT_dom"/>
</dbReference>
<dbReference type="PROSITE" id="PS51186">
    <property type="entry name" value="GNAT"/>
    <property type="match status" value="2"/>
</dbReference>
<comment type="caution">
    <text evidence="4">The sequence shown here is derived from an EMBL/GenBank/DDBJ whole genome shotgun (WGS) entry which is preliminary data.</text>
</comment>
<dbReference type="PANTHER" id="PTHR43877">
    <property type="entry name" value="AMINOALKYLPHOSPHONATE N-ACETYLTRANSFERASE-RELATED-RELATED"/>
    <property type="match status" value="1"/>
</dbReference>
<evidence type="ECO:0000313" key="4">
    <source>
        <dbReference type="EMBL" id="MCE7001698.1"/>
    </source>
</evidence>
<dbReference type="PANTHER" id="PTHR43877:SF2">
    <property type="entry name" value="AMINOALKYLPHOSPHONATE N-ACETYLTRANSFERASE-RELATED"/>
    <property type="match status" value="1"/>
</dbReference>
<keyword evidence="1" id="KW-0808">Transferase</keyword>
<keyword evidence="5" id="KW-1185">Reference proteome</keyword>
<evidence type="ECO:0000256" key="2">
    <source>
        <dbReference type="ARBA" id="ARBA00023315"/>
    </source>
</evidence>
<dbReference type="Pfam" id="PF00583">
    <property type="entry name" value="Acetyltransf_1"/>
    <property type="match status" value="1"/>
</dbReference>